<evidence type="ECO:0000256" key="1">
    <source>
        <dbReference type="SAM" id="MobiDB-lite"/>
    </source>
</evidence>
<keyword evidence="3" id="KW-1185">Reference proteome</keyword>
<evidence type="ECO:0000313" key="3">
    <source>
        <dbReference type="Proteomes" id="UP000676601"/>
    </source>
</evidence>
<gene>
    <name evidence="2" type="ORF">J21TS7_36710</name>
</gene>
<proteinExistence type="predicted"/>
<name>A0ABQ4LFS8_9BACL</name>
<dbReference type="RefSeq" id="WP_212984375.1">
    <property type="nucleotide sequence ID" value="NZ_BORU01000001.1"/>
</dbReference>
<protein>
    <submittedName>
        <fullName evidence="2">Uncharacterized protein</fullName>
    </submittedName>
</protein>
<sequence>MKRGDWVNRSTDNKKRRKPAKPVVKYAKAGVPPPKLSPQQIAIIAGLLNNFFVVESVLYNRDNELKVVLTSRTLTNLPVLGNPEYGLVKEDVVLDIIASETDQDSDQQQNPVLR</sequence>
<evidence type="ECO:0000313" key="2">
    <source>
        <dbReference type="EMBL" id="GIO55353.1"/>
    </source>
</evidence>
<accession>A0ABQ4LFS8</accession>
<dbReference type="Proteomes" id="UP000676601">
    <property type="component" value="Unassembled WGS sequence"/>
</dbReference>
<dbReference type="EMBL" id="BORU01000001">
    <property type="protein sequence ID" value="GIO55353.1"/>
    <property type="molecule type" value="Genomic_DNA"/>
</dbReference>
<comment type="caution">
    <text evidence="2">The sequence shown here is derived from an EMBL/GenBank/DDBJ whole genome shotgun (WGS) entry which is preliminary data.</text>
</comment>
<organism evidence="2 3">
    <name type="scientific">Paenibacillus cineris</name>
    <dbReference type="NCBI Taxonomy" id="237530"/>
    <lineage>
        <taxon>Bacteria</taxon>
        <taxon>Bacillati</taxon>
        <taxon>Bacillota</taxon>
        <taxon>Bacilli</taxon>
        <taxon>Bacillales</taxon>
        <taxon>Paenibacillaceae</taxon>
        <taxon>Paenibacillus</taxon>
    </lineage>
</organism>
<feature type="region of interest" description="Disordered" evidence="1">
    <location>
        <begin position="1"/>
        <end position="22"/>
    </location>
</feature>
<reference evidence="2 3" key="1">
    <citation type="submission" date="2021-03" db="EMBL/GenBank/DDBJ databases">
        <title>Antimicrobial resistance genes in bacteria isolated from Japanese honey, and their potential for conferring macrolide and lincosamide resistance in the American foulbrood pathogen Paenibacillus larvae.</title>
        <authorList>
            <person name="Okamoto M."/>
            <person name="Kumagai M."/>
            <person name="Kanamori H."/>
            <person name="Takamatsu D."/>
        </authorList>
    </citation>
    <scope>NUCLEOTIDE SEQUENCE [LARGE SCALE GENOMIC DNA]</scope>
    <source>
        <strain evidence="2 3">J21TS7</strain>
    </source>
</reference>